<dbReference type="PANTHER" id="PTHR42932:SF2">
    <property type="entry name" value="DNA PROTECTION DURING STARVATION PROTEIN 1"/>
    <property type="match status" value="1"/>
</dbReference>
<feature type="domain" description="Ferritin/DPS" evidence="3">
    <location>
        <begin position="23"/>
        <end position="158"/>
    </location>
</feature>
<dbReference type="InterPro" id="IPR012347">
    <property type="entry name" value="Ferritin-like"/>
</dbReference>
<comment type="similarity">
    <text evidence="1 2">Belongs to the Dps family.</text>
</comment>
<dbReference type="SUPFAM" id="SSF47240">
    <property type="entry name" value="Ferritin-like"/>
    <property type="match status" value="1"/>
</dbReference>
<name>C0W546_9ACTO</name>
<evidence type="ECO:0000313" key="4">
    <source>
        <dbReference type="EMBL" id="EEH66155.1"/>
    </source>
</evidence>
<dbReference type="eggNOG" id="COG0783">
    <property type="taxonomic scope" value="Bacteria"/>
</dbReference>
<evidence type="ECO:0000259" key="3">
    <source>
        <dbReference type="Pfam" id="PF00210"/>
    </source>
</evidence>
<dbReference type="RefSeq" id="WP_006547957.1">
    <property type="nucleotide sequence ID" value="NZ_DS999574.1"/>
</dbReference>
<dbReference type="InterPro" id="IPR008331">
    <property type="entry name" value="Ferritin_DPS_dom"/>
</dbReference>
<dbReference type="STRING" id="103621.GCA_001067145_00073"/>
<comment type="caution">
    <text evidence="4">The sequence shown here is derived from an EMBL/GenBank/DDBJ whole genome shotgun (WGS) entry which is preliminary data.</text>
</comment>
<evidence type="ECO:0000256" key="1">
    <source>
        <dbReference type="ARBA" id="ARBA00009497"/>
    </source>
</evidence>
<dbReference type="CDD" id="cd01043">
    <property type="entry name" value="DPS"/>
    <property type="match status" value="1"/>
</dbReference>
<dbReference type="PIRSF" id="PIRSF005900">
    <property type="entry name" value="Dps"/>
    <property type="match status" value="1"/>
</dbReference>
<dbReference type="AlphaFoldDB" id="C0W546"/>
<organism evidence="4 5">
    <name type="scientific">Actinomyces urogenitalis DSM 15434</name>
    <dbReference type="NCBI Taxonomy" id="525246"/>
    <lineage>
        <taxon>Bacteria</taxon>
        <taxon>Bacillati</taxon>
        <taxon>Actinomycetota</taxon>
        <taxon>Actinomycetes</taxon>
        <taxon>Actinomycetales</taxon>
        <taxon>Actinomycetaceae</taxon>
        <taxon>Actinomyces</taxon>
    </lineage>
</organism>
<dbReference type="InterPro" id="IPR002177">
    <property type="entry name" value="DPS_DNA-bd"/>
</dbReference>
<evidence type="ECO:0000256" key="2">
    <source>
        <dbReference type="RuleBase" id="RU003875"/>
    </source>
</evidence>
<dbReference type="OrthoDB" id="9797687at2"/>
<dbReference type="InterPro" id="IPR009078">
    <property type="entry name" value="Ferritin-like_SF"/>
</dbReference>
<proteinExistence type="inferred from homology"/>
<dbReference type="PRINTS" id="PR01346">
    <property type="entry name" value="HELNAPAPROT"/>
</dbReference>
<dbReference type="GO" id="GO:0008199">
    <property type="term" value="F:ferric iron binding"/>
    <property type="evidence" value="ECO:0007669"/>
    <property type="project" value="InterPro"/>
</dbReference>
<evidence type="ECO:0000313" key="5">
    <source>
        <dbReference type="Proteomes" id="UP000004778"/>
    </source>
</evidence>
<keyword evidence="5" id="KW-1185">Reference proteome</keyword>
<accession>C0W546</accession>
<dbReference type="Gene3D" id="1.20.1260.10">
    <property type="match status" value="1"/>
</dbReference>
<dbReference type="Proteomes" id="UP000004778">
    <property type="component" value="Unassembled WGS sequence"/>
</dbReference>
<sequence>MSTKNVTAPAVLPTFTATPELREAFQRALTDVTALSLVGKQVHWNVVGQGFRSIHLNLDVVVDIARAASDEIAERMRALNAVPDGRPAAVADSSLPAAPAELVIVSDAVDYAVSAINATVTTLREIHKVVDETDPMSSGIIEDIALKLEQQAWFLASQNYAAE</sequence>
<dbReference type="EMBL" id="ACFH01000063">
    <property type="protein sequence ID" value="EEH66155.1"/>
    <property type="molecule type" value="Genomic_DNA"/>
</dbReference>
<reference evidence="4 5" key="1">
    <citation type="submission" date="2009-01" db="EMBL/GenBank/DDBJ databases">
        <authorList>
            <person name="Qin X."/>
            <person name="Bachman B."/>
            <person name="Battles P."/>
            <person name="Bell A."/>
            <person name="Bess C."/>
            <person name="Bickham C."/>
            <person name="Chaboub L."/>
            <person name="Chen D."/>
            <person name="Coyle M."/>
            <person name="Deiros D.R."/>
            <person name="Dinh H."/>
            <person name="Forbes L."/>
            <person name="Fowler G."/>
            <person name="Francisco L."/>
            <person name="Fu Q."/>
            <person name="Gubbala S."/>
            <person name="Hale W."/>
            <person name="Han Y."/>
            <person name="Hemphill L."/>
            <person name="Highlander S.K."/>
            <person name="Hirani K."/>
            <person name="Hogues M."/>
            <person name="Jackson L."/>
            <person name="Jakkamsetti A."/>
            <person name="Javaid M."/>
            <person name="Jiang H."/>
            <person name="Korchina V."/>
            <person name="Kovar C."/>
            <person name="Lara F."/>
            <person name="Lee S."/>
            <person name="Mata R."/>
            <person name="Mathew T."/>
            <person name="Moen C."/>
            <person name="Morales K."/>
            <person name="Munidasa M."/>
            <person name="Nazareth L."/>
            <person name="Ngo R."/>
            <person name="Nguyen L."/>
            <person name="Okwuonu G."/>
            <person name="Ongeri F."/>
            <person name="Patil S."/>
            <person name="Petrosino J."/>
            <person name="Pham C."/>
            <person name="Pham P."/>
            <person name="Pu L.-L."/>
            <person name="Puazo M."/>
            <person name="Raj R."/>
            <person name="Reid J."/>
            <person name="Rouhana J."/>
            <person name="Saada N."/>
            <person name="Shang Y."/>
            <person name="Simmons D."/>
            <person name="Thornton R."/>
            <person name="Warren J."/>
            <person name="Weissenberger G."/>
            <person name="Zhang J."/>
            <person name="Zhang L."/>
            <person name="Zhou C."/>
            <person name="Zhu D."/>
            <person name="Muzny D."/>
            <person name="Worley K."/>
            <person name="Gibbs R."/>
        </authorList>
    </citation>
    <scope>NUCLEOTIDE SEQUENCE [LARGE SCALE GENOMIC DNA]</scope>
    <source>
        <strain evidence="4 5">DSM 15434</strain>
    </source>
</reference>
<protein>
    <submittedName>
        <fullName evidence="4">Ferritin-like protein</fullName>
    </submittedName>
</protein>
<gene>
    <name evidence="4" type="ORF">HMPREF0058_0990</name>
</gene>
<dbReference type="HOGENOM" id="CLU_098183_1_3_11"/>
<dbReference type="Pfam" id="PF00210">
    <property type="entry name" value="Ferritin"/>
    <property type="match status" value="1"/>
</dbReference>
<dbReference type="PANTHER" id="PTHR42932">
    <property type="entry name" value="GENERAL STRESS PROTEIN 20U"/>
    <property type="match status" value="1"/>
</dbReference>